<accession>A0ABP0N7D8</accession>
<comment type="caution">
    <text evidence="3">The sequence shown here is derived from an EMBL/GenBank/DDBJ whole genome shotgun (WGS) entry which is preliminary data.</text>
</comment>
<evidence type="ECO:0000256" key="1">
    <source>
        <dbReference type="SAM" id="Phobius"/>
    </source>
</evidence>
<sequence>MLHRSPTQDLASAYFSRWLLLAGAISLRFMSLELFRDSASGHLLWGGPTVSLRFLLSRHLPVLVDFAAGPPDKIRIAEGSLVLALFAATPSIMWATMFAALKRVGKALATVCSAVYAAVTY</sequence>
<feature type="transmembrane region" description="Helical" evidence="1">
    <location>
        <begin position="80"/>
        <end position="101"/>
    </location>
</feature>
<protein>
    <submittedName>
        <fullName evidence="3">Uncharacterized protein</fullName>
    </submittedName>
</protein>
<dbReference type="Proteomes" id="UP001642484">
    <property type="component" value="Unassembled WGS sequence"/>
</dbReference>
<feature type="non-terminal residue" evidence="3">
    <location>
        <position position="121"/>
    </location>
</feature>
<keyword evidence="1" id="KW-0812">Transmembrane</keyword>
<name>A0ABP0N7D8_9DINO</name>
<evidence type="ECO:0000313" key="4">
    <source>
        <dbReference type="Proteomes" id="UP001642484"/>
    </source>
</evidence>
<gene>
    <name evidence="2" type="ORF">CCMP2556_LOCUS27115</name>
    <name evidence="3" type="ORF">CCMP2556_LOCUS28666</name>
</gene>
<evidence type="ECO:0000313" key="3">
    <source>
        <dbReference type="EMBL" id="CAK9058160.1"/>
    </source>
</evidence>
<keyword evidence="1" id="KW-1133">Transmembrane helix</keyword>
<feature type="transmembrane region" description="Helical" evidence="1">
    <location>
        <begin position="12"/>
        <end position="30"/>
    </location>
</feature>
<proteinExistence type="predicted"/>
<reference evidence="3 4" key="1">
    <citation type="submission" date="2024-02" db="EMBL/GenBank/DDBJ databases">
        <authorList>
            <person name="Chen Y."/>
            <person name="Shah S."/>
            <person name="Dougan E. K."/>
            <person name="Thang M."/>
            <person name="Chan C."/>
        </authorList>
    </citation>
    <scope>NUCLEOTIDE SEQUENCE [LARGE SCALE GENOMIC DNA]</scope>
</reference>
<dbReference type="EMBL" id="CAXAMN010019336">
    <property type="protein sequence ID" value="CAK9054160.1"/>
    <property type="molecule type" value="Genomic_DNA"/>
</dbReference>
<evidence type="ECO:0000313" key="2">
    <source>
        <dbReference type="EMBL" id="CAK9054160.1"/>
    </source>
</evidence>
<keyword evidence="1" id="KW-0472">Membrane</keyword>
<organism evidence="3 4">
    <name type="scientific">Durusdinium trenchii</name>
    <dbReference type="NCBI Taxonomy" id="1381693"/>
    <lineage>
        <taxon>Eukaryota</taxon>
        <taxon>Sar</taxon>
        <taxon>Alveolata</taxon>
        <taxon>Dinophyceae</taxon>
        <taxon>Suessiales</taxon>
        <taxon>Symbiodiniaceae</taxon>
        <taxon>Durusdinium</taxon>
    </lineage>
</organism>
<dbReference type="EMBL" id="CAXAMN010021345">
    <property type="protein sequence ID" value="CAK9058160.1"/>
    <property type="molecule type" value="Genomic_DNA"/>
</dbReference>
<keyword evidence="4" id="KW-1185">Reference proteome</keyword>